<dbReference type="CDD" id="cd01536">
    <property type="entry name" value="PBP1_ABC_sugar_binding-like"/>
    <property type="match status" value="1"/>
</dbReference>
<evidence type="ECO:0000256" key="3">
    <source>
        <dbReference type="ARBA" id="ARBA00022729"/>
    </source>
</evidence>
<proteinExistence type="inferred from homology"/>
<dbReference type="PANTHER" id="PTHR46847:SF1">
    <property type="entry name" value="D-ALLOSE-BINDING PERIPLASMIC PROTEIN-RELATED"/>
    <property type="match status" value="1"/>
</dbReference>
<reference evidence="6 7" key="1">
    <citation type="submission" date="2017-09" db="EMBL/GenBank/DDBJ databases">
        <title>Metagenomic Analysis Reveals Denitrifying Candidatus Accumulibacter and Flanking Population as a Source of N2O.</title>
        <authorList>
            <person name="Gao H."/>
            <person name="Mao Y."/>
            <person name="Zhao X."/>
            <person name="Liu W.-T."/>
            <person name="Zhang T."/>
            <person name="Wells G."/>
        </authorList>
    </citation>
    <scope>NUCLEOTIDE SEQUENCE [LARGE SCALE GENOMIC DNA]</scope>
    <source>
        <strain evidence="6">CANDO_2_IC</strain>
    </source>
</reference>
<dbReference type="Proteomes" id="UP000342300">
    <property type="component" value="Unassembled WGS sequence"/>
</dbReference>
<feature type="chain" id="PRO_5025603430" description="Periplasmic binding protein domain-containing protein" evidence="4">
    <location>
        <begin position="23"/>
        <end position="335"/>
    </location>
</feature>
<dbReference type="Pfam" id="PF13407">
    <property type="entry name" value="Peripla_BP_4"/>
    <property type="match status" value="1"/>
</dbReference>
<evidence type="ECO:0000256" key="4">
    <source>
        <dbReference type="SAM" id="SignalP"/>
    </source>
</evidence>
<comment type="subcellular location">
    <subcellularLocation>
        <location evidence="1">Cell envelope</location>
    </subcellularLocation>
</comment>
<evidence type="ECO:0000313" key="6">
    <source>
        <dbReference type="EMBL" id="MQM32042.1"/>
    </source>
</evidence>
<feature type="domain" description="Periplasmic binding protein" evidence="5">
    <location>
        <begin position="44"/>
        <end position="316"/>
    </location>
</feature>
<dbReference type="PANTHER" id="PTHR46847">
    <property type="entry name" value="D-ALLOSE-BINDING PERIPLASMIC PROTEIN-RELATED"/>
    <property type="match status" value="1"/>
</dbReference>
<dbReference type="PROSITE" id="PS51257">
    <property type="entry name" value="PROKAR_LIPOPROTEIN"/>
    <property type="match status" value="1"/>
</dbReference>
<dbReference type="GO" id="GO:0030246">
    <property type="term" value="F:carbohydrate binding"/>
    <property type="evidence" value="ECO:0007669"/>
    <property type="project" value="UniProtKB-ARBA"/>
</dbReference>
<dbReference type="EMBL" id="PDHS01000428">
    <property type="protein sequence ID" value="MQM32042.1"/>
    <property type="molecule type" value="Genomic_DNA"/>
</dbReference>
<feature type="signal peptide" evidence="4">
    <location>
        <begin position="1"/>
        <end position="22"/>
    </location>
</feature>
<protein>
    <recommendedName>
        <fullName evidence="5">Periplasmic binding protein domain-containing protein</fullName>
    </recommendedName>
</protein>
<dbReference type="GO" id="GO:0030313">
    <property type="term" value="C:cell envelope"/>
    <property type="evidence" value="ECO:0007669"/>
    <property type="project" value="UniProtKB-SubCell"/>
</dbReference>
<dbReference type="InterPro" id="IPR025997">
    <property type="entry name" value="SBP_2_dom"/>
</dbReference>
<evidence type="ECO:0000313" key="7">
    <source>
        <dbReference type="Proteomes" id="UP000342300"/>
    </source>
</evidence>
<evidence type="ECO:0000256" key="2">
    <source>
        <dbReference type="ARBA" id="ARBA00007639"/>
    </source>
</evidence>
<dbReference type="InterPro" id="IPR028082">
    <property type="entry name" value="Peripla_BP_I"/>
</dbReference>
<comment type="similarity">
    <text evidence="2">Belongs to the bacterial solute-binding protein 2 family.</text>
</comment>
<evidence type="ECO:0000256" key="1">
    <source>
        <dbReference type="ARBA" id="ARBA00004196"/>
    </source>
</evidence>
<dbReference type="SUPFAM" id="SSF53822">
    <property type="entry name" value="Periplasmic binding protein-like I"/>
    <property type="match status" value="1"/>
</dbReference>
<sequence length="335" mass="36737">MIMTTKNKYSFLSRALANCAVAFIFVLALSSCTKSDSSKPFVLLLLKSSSTEFFQEIDKGFREGWTDPDISVLVQSGRNTSDIETQKKALDIVALKNERMHNLRGVVITPSASGRELLQQIKRLRDSGVPVLLVDTGIDQQLMRSEHTDYNAFLASDNIGGGAIAAQTLWEGMGSGSKSCRLLVLGGHSASDTAQQRRDGFLKEFERLQVEAKADCPTPIEKTAEWDRSQAREIVKALYASGQIFDGIFAANDDMALGALEAWTASSKSNKPIIVGFDAINEARTQIDNGHIYASIAQNPYEMGNRAAKSLLRIINDHSLEVFSKMAIPVTVVKR</sequence>
<dbReference type="Gene3D" id="3.40.50.2300">
    <property type="match status" value="2"/>
</dbReference>
<gene>
    <name evidence="6" type="ORF">CRU78_16645</name>
</gene>
<accession>A0A6A7RYP0</accession>
<comment type="caution">
    <text evidence="6">The sequence shown here is derived from an EMBL/GenBank/DDBJ whole genome shotgun (WGS) entry which is preliminary data.</text>
</comment>
<evidence type="ECO:0000259" key="5">
    <source>
        <dbReference type="Pfam" id="PF13407"/>
    </source>
</evidence>
<name>A0A6A7RYP0_9PROT</name>
<dbReference type="AlphaFoldDB" id="A0A6A7RYP0"/>
<organism evidence="6 7">
    <name type="scientific">Candidatus Accumulibacter phosphatis</name>
    <dbReference type="NCBI Taxonomy" id="327160"/>
    <lineage>
        <taxon>Bacteria</taxon>
        <taxon>Pseudomonadati</taxon>
        <taxon>Pseudomonadota</taxon>
        <taxon>Betaproteobacteria</taxon>
        <taxon>Candidatus Accumulibacter</taxon>
    </lineage>
</organism>
<keyword evidence="3 4" id="KW-0732">Signal</keyword>